<evidence type="ECO:0000256" key="13">
    <source>
        <dbReference type="SAM" id="MobiDB-lite"/>
    </source>
</evidence>
<evidence type="ECO:0000256" key="1">
    <source>
        <dbReference type="ARBA" id="ARBA00004123"/>
    </source>
</evidence>
<feature type="compositionally biased region" description="Low complexity" evidence="13">
    <location>
        <begin position="1087"/>
        <end position="1101"/>
    </location>
</feature>
<organism evidence="15 16">
    <name type="scientific">Hermetia illucens</name>
    <name type="common">Black soldier fly</name>
    <dbReference type="NCBI Taxonomy" id="343691"/>
    <lineage>
        <taxon>Eukaryota</taxon>
        <taxon>Metazoa</taxon>
        <taxon>Ecdysozoa</taxon>
        <taxon>Arthropoda</taxon>
        <taxon>Hexapoda</taxon>
        <taxon>Insecta</taxon>
        <taxon>Pterygota</taxon>
        <taxon>Neoptera</taxon>
        <taxon>Endopterygota</taxon>
        <taxon>Diptera</taxon>
        <taxon>Brachycera</taxon>
        <taxon>Stratiomyomorpha</taxon>
        <taxon>Stratiomyidae</taxon>
        <taxon>Hermetiinae</taxon>
        <taxon>Hermetia</taxon>
    </lineage>
</organism>
<feature type="compositionally biased region" description="Low complexity" evidence="13">
    <location>
        <begin position="797"/>
        <end position="812"/>
    </location>
</feature>
<evidence type="ECO:0000256" key="5">
    <source>
        <dbReference type="ARBA" id="ARBA00022737"/>
    </source>
</evidence>
<sequence>MDAYTLPTYFPIPLTNSSSYSEFLASRRAAAVAAAATVLPPPPPPPPPPSAANQPPGVPPPPQPHDFHPAYRIPGYMEHLYSLQHASPTASLHGLGLNSDYLGGRGPLGDIHPPPSSLASTDFPFSIDGSRLNSPRSGSIRASVSRKRALSSSPYSDSFDINSMIRFSPNSLATIVNGSRNSSASGSYGHLSAGAMSPALGMHSASGMAPHIQQLQAHLLRAGAGLLHPLPPHHNPSSASMFSLAHHPLQTSNPLPKPPHLEEQQRQKPELPSSSTQVVQVEADSASNTLARRSRCKRDSIGNNGTHMNGHQNADGDIATVDTTEIKDEPGDFVETNCHWRDCRIEFMTQEELVKHINNDHIHANKKSFVCRWEDCSREEKPFKAQYMLVVHMRRHTGEKPHKCTFEGCCKAYSRLENLKTHLRSHTGEKPYTCEYPGCSKAFSNASDRAKHQNRTHSNEKPYVCKAPGCTKRYTDPSSLRKHVKTVHGAEFYANKKHKGASHDPGGGGGTNGTDDNHHGATGIDSSPRSEDLHSGKTASLSSPSIKSESEANSPGQPPINSPMGVSHLINGVHEDFECLPSSNTTAAPIGGSVSATDDPAWPYEDEDLEVADLPVVLRAMVGIGSGTGNGIGGSGSTTCTMTTNGVNNPRNRFKSRLQAKSVNALTNIPEINRCNIGIGELNRRITDLKMEPGTVLPPQAPLNNTSGLPQLTDLQCRLQPQTPSGTQLPGQGMAVVIQRRDSNNSNASTYYCSMRSADMSRRSSQASQLSSISTMRPNSYNASSSSFYDPISPGCSRRSSQMSMTTTGGQSLPPPPSSHLISSHLQRLQGHMACNPAGASMKSSGRYSIPNVPTHQYNATLLQNQMDRRQSEPVTHSYNRMLISPVPSQRSITPKAKPDCVVNSAATTATTTCPAVPPVHHPNEEVVLDEVEEGEMVENKLVIPDEMLQYLNQVADFQQPSPSSGTNVPQQQTASDCYQAQQQQQHTNSPNGLFNWTTDTQSQQQQQANSSVPRTNPSSSMIYNGTGIGPGNQYEPPYTGAIPKQQQHHQQQQENRQQPCYNTTNMGGYPGYNEFSSTMPTDQHQQHNPNNHQHHQQQQQNQFSNNGFMQQYNLNAAMMTTYRAIACIHLAGYYHRTEASAGNCCSNISNGNHCCDSPKKFYFNNQQQQQQPQTVNNDLVSATPEIQCGDISQSQMSPASVPPSLNSVQAPEVMLSPVTAQPADPNSIRQVYSGPQAAGQLVQEAQQPPQPAPQQGSNAQTNLGNALMPPPTAMDTNQSSQGVAYNHTGMRQDAYQRTLEYVQNCQNWVESTNDTVTSSTHPSSNMIINDMTTSLNSLLEENRFLQMIQ</sequence>
<dbReference type="InterPro" id="IPR036236">
    <property type="entry name" value="Znf_C2H2_sf"/>
</dbReference>
<dbReference type="GO" id="GO:0000978">
    <property type="term" value="F:RNA polymerase II cis-regulatory region sequence-specific DNA binding"/>
    <property type="evidence" value="ECO:0007669"/>
    <property type="project" value="TreeGrafter"/>
</dbReference>
<comment type="subcellular location">
    <subcellularLocation>
        <location evidence="1">Nucleus</location>
    </subcellularLocation>
</comment>
<dbReference type="GO" id="GO:0140297">
    <property type="term" value="F:DNA-binding transcription factor binding"/>
    <property type="evidence" value="ECO:0007669"/>
    <property type="project" value="UniProtKB-ARBA"/>
</dbReference>
<dbReference type="Pfam" id="PF00096">
    <property type="entry name" value="zf-C2H2"/>
    <property type="match status" value="1"/>
</dbReference>
<evidence type="ECO:0000256" key="3">
    <source>
        <dbReference type="ARBA" id="ARBA00022716"/>
    </source>
</evidence>
<dbReference type="GO" id="GO:0007367">
    <property type="term" value="P:segment polarity determination"/>
    <property type="evidence" value="ECO:0007669"/>
    <property type="project" value="UniProtKB-KW"/>
</dbReference>
<keyword evidence="4" id="KW-0479">Metal-binding</keyword>
<keyword evidence="3" id="KW-0217">Developmental protein</keyword>
<evidence type="ECO:0000313" key="15">
    <source>
        <dbReference type="EMBL" id="CAD7094030.1"/>
    </source>
</evidence>
<dbReference type="PANTHER" id="PTHR45718:SF4">
    <property type="entry name" value="TRANSCRIPTIONAL ACTIVATOR CUBITUS INTERRUPTUS"/>
    <property type="match status" value="1"/>
</dbReference>
<evidence type="ECO:0000256" key="12">
    <source>
        <dbReference type="PROSITE-ProRule" id="PRU00042"/>
    </source>
</evidence>
<evidence type="ECO:0000313" key="16">
    <source>
        <dbReference type="Proteomes" id="UP000594454"/>
    </source>
</evidence>
<dbReference type="FunFam" id="3.30.160.60:FF:000048">
    <property type="entry name" value="GLI family zinc finger 3"/>
    <property type="match status" value="1"/>
</dbReference>
<feature type="region of interest" description="Disordered" evidence="13">
    <location>
        <begin position="757"/>
        <end position="822"/>
    </location>
</feature>
<dbReference type="GO" id="GO:0000122">
    <property type="term" value="P:negative regulation of transcription by RNA polymerase II"/>
    <property type="evidence" value="ECO:0007669"/>
    <property type="project" value="UniProtKB-ARBA"/>
</dbReference>
<feature type="compositionally biased region" description="Low complexity" evidence="13">
    <location>
        <begin position="757"/>
        <end position="774"/>
    </location>
</feature>
<keyword evidence="8" id="KW-0805">Transcription regulation</keyword>
<feature type="compositionally biased region" description="Polar residues" evidence="13">
    <location>
        <begin position="987"/>
        <end position="1001"/>
    </location>
</feature>
<dbReference type="OrthoDB" id="3214149at2759"/>
<dbReference type="InterPro" id="IPR013087">
    <property type="entry name" value="Znf_C2H2_type"/>
</dbReference>
<feature type="domain" description="C2H2-type" evidence="14">
    <location>
        <begin position="402"/>
        <end position="431"/>
    </location>
</feature>
<keyword evidence="5" id="KW-0677">Repeat</keyword>
<evidence type="ECO:0000256" key="6">
    <source>
        <dbReference type="ARBA" id="ARBA00022771"/>
    </source>
</evidence>
<name>A0A7R8V9I5_HERIL</name>
<dbReference type="FunFam" id="3.30.160.60:FF:000068">
    <property type="entry name" value="GLI family zinc finger 3"/>
    <property type="match status" value="1"/>
</dbReference>
<dbReference type="InterPro" id="IPR056436">
    <property type="entry name" value="Znf-C2H2_ZIC1-5/GLI1-3-like"/>
</dbReference>
<dbReference type="SMART" id="SM00355">
    <property type="entry name" value="ZnF_C2H2"/>
    <property type="match status" value="5"/>
</dbReference>
<feature type="compositionally biased region" description="Polar residues" evidence="13">
    <location>
        <begin position="1009"/>
        <end position="1024"/>
    </location>
</feature>
<feature type="domain" description="C2H2-type" evidence="14">
    <location>
        <begin position="463"/>
        <end position="493"/>
    </location>
</feature>
<evidence type="ECO:0000256" key="2">
    <source>
        <dbReference type="ARBA" id="ARBA00010831"/>
    </source>
</evidence>
<dbReference type="FunFam" id="3.30.160.60:FF:000019">
    <property type="entry name" value="GLI family zinc finger 3"/>
    <property type="match status" value="1"/>
</dbReference>
<proteinExistence type="inferred from homology"/>
<dbReference type="InterPro" id="IPR043359">
    <property type="entry name" value="GLI-like"/>
</dbReference>
<comment type="similarity">
    <text evidence="2">Belongs to the GLI C2H2-type zinc-finger protein family.</text>
</comment>
<keyword evidence="3" id="KW-0709">Segmentation polarity protein</keyword>
<feature type="domain" description="C2H2-type" evidence="14">
    <location>
        <begin position="432"/>
        <end position="462"/>
    </location>
</feature>
<feature type="region of interest" description="Disordered" evidence="13">
    <location>
        <begin position="491"/>
        <end position="567"/>
    </location>
</feature>
<keyword evidence="7" id="KW-0862">Zinc</keyword>
<feature type="domain" description="C2H2-type" evidence="14">
    <location>
        <begin position="374"/>
        <end position="401"/>
    </location>
</feature>
<evidence type="ECO:0000256" key="10">
    <source>
        <dbReference type="ARBA" id="ARBA00023163"/>
    </source>
</evidence>
<feature type="region of interest" description="Disordered" evidence="13">
    <location>
        <begin position="248"/>
        <end position="316"/>
    </location>
</feature>
<feature type="region of interest" description="Disordered" evidence="13">
    <location>
        <begin position="1241"/>
        <end position="1267"/>
    </location>
</feature>
<accession>A0A7R8V9I5</accession>
<dbReference type="SUPFAM" id="SSF57667">
    <property type="entry name" value="beta-beta-alpha zinc fingers"/>
    <property type="match status" value="3"/>
</dbReference>
<dbReference type="PANTHER" id="PTHR45718">
    <property type="entry name" value="TRANSCRIPTIONAL ACTIVATOR CUBITUS INTERRUPTUS"/>
    <property type="match status" value="1"/>
</dbReference>
<gene>
    <name evidence="15" type="ORF">HERILL_LOCUS16269</name>
</gene>
<dbReference type="GO" id="GO:0005634">
    <property type="term" value="C:nucleus"/>
    <property type="evidence" value="ECO:0007669"/>
    <property type="project" value="UniProtKB-SubCell"/>
</dbReference>
<reference evidence="15 16" key="1">
    <citation type="submission" date="2020-11" db="EMBL/GenBank/DDBJ databases">
        <authorList>
            <person name="Wallbank WR R."/>
            <person name="Pardo Diaz C."/>
            <person name="Kozak K."/>
            <person name="Martin S."/>
            <person name="Jiggins C."/>
            <person name="Moest M."/>
            <person name="Warren A I."/>
            <person name="Generalovic N T."/>
            <person name="Byers J.R.P. K."/>
            <person name="Montejo-Kovacevich G."/>
            <person name="Yen C E."/>
        </authorList>
    </citation>
    <scope>NUCLEOTIDE SEQUENCE [LARGE SCALE GENOMIC DNA]</scope>
</reference>
<feature type="compositionally biased region" description="Polar residues" evidence="13">
    <location>
        <begin position="272"/>
        <end position="291"/>
    </location>
</feature>
<feature type="compositionally biased region" description="Low complexity" evidence="13">
    <location>
        <begin position="540"/>
        <end position="554"/>
    </location>
</feature>
<evidence type="ECO:0000256" key="9">
    <source>
        <dbReference type="ARBA" id="ARBA00023125"/>
    </source>
</evidence>
<keyword evidence="16" id="KW-1185">Reference proteome</keyword>
<evidence type="ECO:0000256" key="11">
    <source>
        <dbReference type="ARBA" id="ARBA00023242"/>
    </source>
</evidence>
<feature type="domain" description="C2H2-type" evidence="14">
    <location>
        <begin position="336"/>
        <end position="368"/>
    </location>
</feature>
<dbReference type="Pfam" id="PF23561">
    <property type="entry name" value="zf-C2H2_15"/>
    <property type="match status" value="1"/>
</dbReference>
<evidence type="ECO:0000259" key="14">
    <source>
        <dbReference type="PROSITE" id="PS50157"/>
    </source>
</evidence>
<keyword evidence="11" id="KW-0539">Nucleus</keyword>
<feature type="compositionally biased region" description="Polar residues" evidence="13">
    <location>
        <begin position="301"/>
        <end position="312"/>
    </location>
</feature>
<dbReference type="GO" id="GO:0000981">
    <property type="term" value="F:DNA-binding transcription factor activity, RNA polymerase II-specific"/>
    <property type="evidence" value="ECO:0007669"/>
    <property type="project" value="TreeGrafter"/>
</dbReference>
<feature type="compositionally biased region" description="Polar residues" evidence="13">
    <location>
        <begin position="958"/>
        <end position="970"/>
    </location>
</feature>
<dbReference type="Proteomes" id="UP000594454">
    <property type="component" value="Chromosome 7"/>
</dbReference>
<feature type="compositionally biased region" description="Low complexity" evidence="13">
    <location>
        <begin position="1049"/>
        <end position="1059"/>
    </location>
</feature>
<feature type="region of interest" description="Disordered" evidence="13">
    <location>
        <begin position="958"/>
        <end position="1101"/>
    </location>
</feature>
<feature type="compositionally biased region" description="Pro residues" evidence="13">
    <location>
        <begin position="39"/>
        <end position="64"/>
    </location>
</feature>
<dbReference type="Gene3D" id="3.30.160.60">
    <property type="entry name" value="Classic Zinc Finger"/>
    <property type="match status" value="5"/>
</dbReference>
<protein>
    <recommendedName>
        <fullName evidence="14">C2H2-type domain-containing protein</fullName>
    </recommendedName>
</protein>
<dbReference type="PROSITE" id="PS50157">
    <property type="entry name" value="ZINC_FINGER_C2H2_2"/>
    <property type="match status" value="5"/>
</dbReference>
<evidence type="ECO:0000256" key="4">
    <source>
        <dbReference type="ARBA" id="ARBA00022723"/>
    </source>
</evidence>
<dbReference type="EMBL" id="LR899015">
    <property type="protein sequence ID" value="CAD7094030.1"/>
    <property type="molecule type" value="Genomic_DNA"/>
</dbReference>
<dbReference type="GO" id="GO:0008270">
    <property type="term" value="F:zinc ion binding"/>
    <property type="evidence" value="ECO:0007669"/>
    <property type="project" value="UniProtKB-KW"/>
</dbReference>
<evidence type="ECO:0000256" key="8">
    <source>
        <dbReference type="ARBA" id="ARBA00023015"/>
    </source>
</evidence>
<dbReference type="PROSITE" id="PS00028">
    <property type="entry name" value="ZINC_FINGER_C2H2_1"/>
    <property type="match status" value="4"/>
</dbReference>
<dbReference type="FunFam" id="3.30.160.60:FF:000031">
    <property type="entry name" value="GLI family zinc finger 3"/>
    <property type="match status" value="1"/>
</dbReference>
<feature type="compositionally biased region" description="Polar residues" evidence="13">
    <location>
        <begin position="775"/>
        <end position="788"/>
    </location>
</feature>
<dbReference type="FunFam" id="3.30.160.60:FF:000036">
    <property type="entry name" value="GLI family zinc finger 3"/>
    <property type="match status" value="1"/>
</dbReference>
<evidence type="ECO:0000256" key="7">
    <source>
        <dbReference type="ARBA" id="ARBA00022833"/>
    </source>
</evidence>
<feature type="compositionally biased region" description="Low complexity" evidence="13">
    <location>
        <begin position="971"/>
        <end position="986"/>
    </location>
</feature>
<feature type="region of interest" description="Disordered" evidence="13">
    <location>
        <begin position="37"/>
        <end position="69"/>
    </location>
</feature>
<keyword evidence="9" id="KW-0238">DNA-binding</keyword>
<feature type="compositionally biased region" description="Basic and acidic residues" evidence="13">
    <location>
        <begin position="259"/>
        <end position="269"/>
    </location>
</feature>
<keyword evidence="6 12" id="KW-0863">Zinc-finger</keyword>
<keyword evidence="10" id="KW-0804">Transcription</keyword>